<dbReference type="Gene3D" id="3.10.50.40">
    <property type="match status" value="1"/>
</dbReference>
<dbReference type="OrthoDB" id="1902587at2759"/>
<dbReference type="InterPro" id="IPR041232">
    <property type="entry name" value="NPL"/>
</dbReference>
<accession>A0A0J7KZR9</accession>
<comment type="catalytic activity">
    <reaction evidence="1 4 5">
        <text>[protein]-peptidylproline (omega=180) = [protein]-peptidylproline (omega=0)</text>
        <dbReference type="Rhea" id="RHEA:16237"/>
        <dbReference type="Rhea" id="RHEA-COMP:10747"/>
        <dbReference type="Rhea" id="RHEA-COMP:10748"/>
        <dbReference type="ChEBI" id="CHEBI:83833"/>
        <dbReference type="ChEBI" id="CHEBI:83834"/>
        <dbReference type="EC" id="5.2.1.8"/>
    </reaction>
</comment>
<dbReference type="Pfam" id="PF00254">
    <property type="entry name" value="FKBP_C"/>
    <property type="match status" value="1"/>
</dbReference>
<dbReference type="PaxDb" id="67767-A0A0J7KZR9"/>
<evidence type="ECO:0000256" key="3">
    <source>
        <dbReference type="ARBA" id="ARBA00023235"/>
    </source>
</evidence>
<keyword evidence="9" id="KW-1185">Reference proteome</keyword>
<dbReference type="EC" id="5.2.1.8" evidence="4"/>
<reference evidence="8 9" key="1">
    <citation type="submission" date="2015-04" db="EMBL/GenBank/DDBJ databases">
        <title>Lasius niger genome sequencing.</title>
        <authorList>
            <person name="Konorov E.A."/>
            <person name="Nikitin M.A."/>
            <person name="Kirill M.V."/>
            <person name="Chang P."/>
        </authorList>
    </citation>
    <scope>NUCLEOTIDE SEQUENCE [LARGE SCALE GENOMIC DNA]</scope>
    <source>
        <tissue evidence="8">Whole</tissue>
    </source>
</reference>
<name>A0A0J7KZR9_LASNI</name>
<dbReference type="GO" id="GO:0003755">
    <property type="term" value="F:peptidyl-prolyl cis-trans isomerase activity"/>
    <property type="evidence" value="ECO:0007669"/>
    <property type="project" value="UniProtKB-KW"/>
</dbReference>
<evidence type="ECO:0000313" key="8">
    <source>
        <dbReference type="EMBL" id="KMQ95818.1"/>
    </source>
</evidence>
<dbReference type="InterPro" id="IPR001179">
    <property type="entry name" value="PPIase_FKBP_dom"/>
</dbReference>
<comment type="similarity">
    <text evidence="4">Belongs to the FKBP-type PPIase family.</text>
</comment>
<dbReference type="GO" id="GO:0005634">
    <property type="term" value="C:nucleus"/>
    <property type="evidence" value="ECO:0007669"/>
    <property type="project" value="UniProtKB-ARBA"/>
</dbReference>
<dbReference type="InterPro" id="IPR046357">
    <property type="entry name" value="PPIase_dom_sf"/>
</dbReference>
<evidence type="ECO:0000256" key="2">
    <source>
        <dbReference type="ARBA" id="ARBA00023110"/>
    </source>
</evidence>
<dbReference type="STRING" id="67767.A0A0J7KZR9"/>
<dbReference type="PIRSF" id="PIRSF001473">
    <property type="entry name" value="FK506-bp_FPR3"/>
    <property type="match status" value="1"/>
</dbReference>
<evidence type="ECO:0000313" key="9">
    <source>
        <dbReference type="Proteomes" id="UP000036403"/>
    </source>
</evidence>
<dbReference type="SUPFAM" id="SSF69203">
    <property type="entry name" value="Nucleoplasmin-like core domain"/>
    <property type="match status" value="1"/>
</dbReference>
<dbReference type="PANTHER" id="PTHR43811:SF19">
    <property type="entry name" value="39 KDA FK506-BINDING NUCLEAR PROTEIN"/>
    <property type="match status" value="1"/>
</dbReference>
<feature type="region of interest" description="Disordered" evidence="6">
    <location>
        <begin position="118"/>
        <end position="143"/>
    </location>
</feature>
<dbReference type="AlphaFoldDB" id="A0A0J7KZR9"/>
<dbReference type="InterPro" id="IPR036824">
    <property type="entry name" value="Nucleoplasmin_core_dom_sf"/>
</dbReference>
<dbReference type="Gene3D" id="2.60.120.340">
    <property type="entry name" value="Nucleoplasmin core domain"/>
    <property type="match status" value="1"/>
</dbReference>
<organism evidence="8 9">
    <name type="scientific">Lasius niger</name>
    <name type="common">Black garden ant</name>
    <dbReference type="NCBI Taxonomy" id="67767"/>
    <lineage>
        <taxon>Eukaryota</taxon>
        <taxon>Metazoa</taxon>
        <taxon>Ecdysozoa</taxon>
        <taxon>Arthropoda</taxon>
        <taxon>Hexapoda</taxon>
        <taxon>Insecta</taxon>
        <taxon>Pterygota</taxon>
        <taxon>Neoptera</taxon>
        <taxon>Endopterygota</taxon>
        <taxon>Hymenoptera</taxon>
        <taxon>Apocrita</taxon>
        <taxon>Aculeata</taxon>
        <taxon>Formicoidea</taxon>
        <taxon>Formicidae</taxon>
        <taxon>Formicinae</taxon>
        <taxon>Lasius</taxon>
        <taxon>Lasius</taxon>
    </lineage>
</organism>
<feature type="domain" description="PPIase FKBP-type" evidence="7">
    <location>
        <begin position="312"/>
        <end position="376"/>
    </location>
</feature>
<evidence type="ECO:0000256" key="1">
    <source>
        <dbReference type="ARBA" id="ARBA00000971"/>
    </source>
</evidence>
<feature type="compositionally biased region" description="Acidic residues" evidence="6">
    <location>
        <begin position="182"/>
        <end position="218"/>
    </location>
</feature>
<evidence type="ECO:0000259" key="7">
    <source>
        <dbReference type="PROSITE" id="PS50059"/>
    </source>
</evidence>
<comment type="caution">
    <text evidence="8">The sequence shown here is derived from an EMBL/GenBank/DDBJ whole genome shotgun (WGS) entry which is preliminary data.</text>
</comment>
<feature type="compositionally biased region" description="Basic and acidic residues" evidence="6">
    <location>
        <begin position="219"/>
        <end position="240"/>
    </location>
</feature>
<dbReference type="Pfam" id="PF17800">
    <property type="entry name" value="NPL"/>
    <property type="match status" value="1"/>
</dbReference>
<dbReference type="Proteomes" id="UP000036403">
    <property type="component" value="Unassembled WGS sequence"/>
</dbReference>
<evidence type="ECO:0000256" key="6">
    <source>
        <dbReference type="SAM" id="MobiDB-lite"/>
    </source>
</evidence>
<protein>
    <recommendedName>
        <fullName evidence="4">FK506-binding protein</fullName>
        <ecNumber evidence="4">5.2.1.8</ecNumber>
    </recommendedName>
</protein>
<dbReference type="EMBL" id="LBMM01001750">
    <property type="protein sequence ID" value="KMQ95818.1"/>
    <property type="molecule type" value="Genomic_DNA"/>
</dbReference>
<dbReference type="PANTHER" id="PTHR43811">
    <property type="entry name" value="FKBP-TYPE PEPTIDYL-PROLYL CIS-TRANS ISOMERASE FKPA"/>
    <property type="match status" value="1"/>
</dbReference>
<sequence>MEPYKRYTQCVQHSFHVSMASLDTSLAEETPVQVMVNYKERNFLLCTLKKNKMWQIPLDLNFEKGTNLTFLCNGRGPVHLTGYLLPTYDTDSEGSSISITSEEVEELEEKEINLMEEEKKKQHLKEEEKKKQHLKEEEKNKQHLIDKLQSLMEKDLKRKAESPKSGKKVKQAKKGSFSESNNQDDSEENSQFSEEDSDSDEDMEAEEVEEDEADDDEEKKEQREQEIAYESQKHEKKEIENQQQHRQKKKHDKQNKINGEEIQQEQQSKKQKKKMEQHTQQINQNEAKKRIVEGGVQVEDIKSGNGVLATSGKLLTVYYVGRCKIGRQEKKIDSCLQGNGFKFRLGKGQVIKGWDVGLVGMKVGGKRRLTIPSHMGQNLYYFER</sequence>
<gene>
    <name evidence="8" type="ORF">RF55_3944</name>
</gene>
<keyword evidence="3 4" id="KW-0413">Isomerase</keyword>
<proteinExistence type="inferred from homology"/>
<evidence type="ECO:0000256" key="4">
    <source>
        <dbReference type="PIRNR" id="PIRNR001473"/>
    </source>
</evidence>
<dbReference type="PROSITE" id="PS50059">
    <property type="entry name" value="FKBP_PPIASE"/>
    <property type="match status" value="1"/>
</dbReference>
<dbReference type="SUPFAM" id="SSF54534">
    <property type="entry name" value="FKBP-like"/>
    <property type="match status" value="1"/>
</dbReference>
<dbReference type="InterPro" id="IPR023566">
    <property type="entry name" value="PPIase_Fpr3/Fpr4-like"/>
</dbReference>
<keyword evidence="2 4" id="KW-0697">Rotamase</keyword>
<evidence type="ECO:0000256" key="5">
    <source>
        <dbReference type="PROSITE-ProRule" id="PRU00277"/>
    </source>
</evidence>
<feature type="region of interest" description="Disordered" evidence="6">
    <location>
        <begin position="156"/>
        <end position="286"/>
    </location>
</feature>